<reference evidence="1 2" key="1">
    <citation type="journal article" date="2018" name="Front. Plant Sci.">
        <title>Red Clover (Trifolium pratense) and Zigzag Clover (T. medium) - A Picture of Genomic Similarities and Differences.</title>
        <authorList>
            <person name="Dluhosova J."/>
            <person name="Istvanek J."/>
            <person name="Nedelnik J."/>
            <person name="Repkova J."/>
        </authorList>
    </citation>
    <scope>NUCLEOTIDE SEQUENCE [LARGE SCALE GENOMIC DNA]</scope>
    <source>
        <strain evidence="2">cv. 10/8</strain>
        <tissue evidence="1">Leaf</tissue>
    </source>
</reference>
<protein>
    <submittedName>
        <fullName evidence="1">Uncharacterized protein</fullName>
    </submittedName>
</protein>
<comment type="caution">
    <text evidence="1">The sequence shown here is derived from an EMBL/GenBank/DDBJ whole genome shotgun (WGS) entry which is preliminary data.</text>
</comment>
<sequence length="86" mass="9237">MRGSAAPPGGKLAPPLIKTHVYGQQAALVDSIQFCIQNVRRPLNEASEPCKIVTKDVSNDPTKTRSNWGSETTFVDIKNGTGEVVV</sequence>
<dbReference type="AlphaFoldDB" id="A0A392SJD7"/>
<name>A0A392SJD7_9FABA</name>
<feature type="non-terminal residue" evidence="1">
    <location>
        <position position="86"/>
    </location>
</feature>
<dbReference type="EMBL" id="LXQA010379887">
    <property type="protein sequence ID" value="MCI47986.1"/>
    <property type="molecule type" value="Genomic_DNA"/>
</dbReference>
<proteinExistence type="predicted"/>
<accession>A0A392SJD7</accession>
<evidence type="ECO:0000313" key="2">
    <source>
        <dbReference type="Proteomes" id="UP000265520"/>
    </source>
</evidence>
<dbReference type="Proteomes" id="UP000265520">
    <property type="component" value="Unassembled WGS sequence"/>
</dbReference>
<organism evidence="1 2">
    <name type="scientific">Trifolium medium</name>
    <dbReference type="NCBI Taxonomy" id="97028"/>
    <lineage>
        <taxon>Eukaryota</taxon>
        <taxon>Viridiplantae</taxon>
        <taxon>Streptophyta</taxon>
        <taxon>Embryophyta</taxon>
        <taxon>Tracheophyta</taxon>
        <taxon>Spermatophyta</taxon>
        <taxon>Magnoliopsida</taxon>
        <taxon>eudicotyledons</taxon>
        <taxon>Gunneridae</taxon>
        <taxon>Pentapetalae</taxon>
        <taxon>rosids</taxon>
        <taxon>fabids</taxon>
        <taxon>Fabales</taxon>
        <taxon>Fabaceae</taxon>
        <taxon>Papilionoideae</taxon>
        <taxon>50 kb inversion clade</taxon>
        <taxon>NPAAA clade</taxon>
        <taxon>Hologalegina</taxon>
        <taxon>IRL clade</taxon>
        <taxon>Trifolieae</taxon>
        <taxon>Trifolium</taxon>
    </lineage>
</organism>
<keyword evidence="2" id="KW-1185">Reference proteome</keyword>
<evidence type="ECO:0000313" key="1">
    <source>
        <dbReference type="EMBL" id="MCI47986.1"/>
    </source>
</evidence>